<protein>
    <submittedName>
        <fullName evidence="3">Cytochrome P450</fullName>
    </submittedName>
</protein>
<dbReference type="GO" id="GO:0016705">
    <property type="term" value="F:oxidoreductase activity, acting on paired donors, with incorporation or reduction of molecular oxygen"/>
    <property type="evidence" value="ECO:0007669"/>
    <property type="project" value="InterPro"/>
</dbReference>
<organism evidence="3 4">
    <name type="scientific">Streptomyces qinzhouensis</name>
    <dbReference type="NCBI Taxonomy" id="2599401"/>
    <lineage>
        <taxon>Bacteria</taxon>
        <taxon>Bacillati</taxon>
        <taxon>Actinomycetota</taxon>
        <taxon>Actinomycetes</taxon>
        <taxon>Kitasatosporales</taxon>
        <taxon>Streptomycetaceae</taxon>
        <taxon>Streptomyces</taxon>
    </lineage>
</organism>
<evidence type="ECO:0000313" key="3">
    <source>
        <dbReference type="EMBL" id="QDY78785.1"/>
    </source>
</evidence>
<dbReference type="Gene3D" id="1.10.630.10">
    <property type="entry name" value="Cytochrome P450"/>
    <property type="match status" value="1"/>
</dbReference>
<dbReference type="CDD" id="cd20623">
    <property type="entry name" value="CYP_unk"/>
    <property type="match status" value="1"/>
</dbReference>
<keyword evidence="4" id="KW-1185">Reference proteome</keyword>
<dbReference type="GO" id="GO:0004497">
    <property type="term" value="F:monooxygenase activity"/>
    <property type="evidence" value="ECO:0007669"/>
    <property type="project" value="InterPro"/>
</dbReference>
<sequence length="421" mass="46206">MTTPEPARESRCPAHPAGLDPVALSGPRFHTEPHQLYREMRREHGPVVPVELPGGIPAWLIVSYHEMHQVTSDPELFPRDVSLWNQWPNIPDDWPLLPMIQKPQPSIYFTAGEAHRRHASLVVPALESVDPFELRHACEQLSDQLIDAFCSRGEAELVSEFAKPLPVLALARLLGYTESDGAAVARALGELVDGGEGAMRAHQEYLALNHQLIKNKRVEPGDDVTSWMLAQDGFTEEEVALNIKDVMGAAFVTTADWIGNSIRLMLTDDRFAAALGGGRHSVGQAMNEVLWEDTPTQILAGRWAARDTLLAGQQIRAGDLVMLGLAAANADPLIQQQFAPSQGGNSAHFSFSHGEYRCPLPAQEIAEIIARTAIEVLLDRLPDVDLAVPAQTLVRRPSTFLRGMTAIPVRFTPNRPTGDQP</sequence>
<dbReference type="KEGG" id="sqz:FQU76_22275"/>
<dbReference type="InterPro" id="IPR002397">
    <property type="entry name" value="Cyt_P450_B"/>
</dbReference>
<evidence type="ECO:0000256" key="1">
    <source>
        <dbReference type="ARBA" id="ARBA00010617"/>
    </source>
</evidence>
<dbReference type="SUPFAM" id="SSF48264">
    <property type="entry name" value="Cytochrome P450"/>
    <property type="match status" value="1"/>
</dbReference>
<dbReference type="OrthoDB" id="4133219at2"/>
<proteinExistence type="inferred from homology"/>
<gene>
    <name evidence="3" type="ORF">FQU76_22275</name>
</gene>
<dbReference type="RefSeq" id="WP_146482102.1">
    <property type="nucleotide sequence ID" value="NZ_CP042266.1"/>
</dbReference>
<evidence type="ECO:0000313" key="4">
    <source>
        <dbReference type="Proteomes" id="UP000320580"/>
    </source>
</evidence>
<dbReference type="PRINTS" id="PR00359">
    <property type="entry name" value="BP450"/>
</dbReference>
<dbReference type="Proteomes" id="UP000320580">
    <property type="component" value="Chromosome"/>
</dbReference>
<evidence type="ECO:0000256" key="2">
    <source>
        <dbReference type="SAM" id="MobiDB-lite"/>
    </source>
</evidence>
<dbReference type="EMBL" id="CP042266">
    <property type="protein sequence ID" value="QDY78785.1"/>
    <property type="molecule type" value="Genomic_DNA"/>
</dbReference>
<dbReference type="PANTHER" id="PTHR46696">
    <property type="entry name" value="P450, PUTATIVE (EUROFUNG)-RELATED"/>
    <property type="match status" value="1"/>
</dbReference>
<reference evidence="3 4" key="1">
    <citation type="submission" date="2019-07" db="EMBL/GenBank/DDBJ databases">
        <authorList>
            <person name="Zhu P."/>
        </authorList>
    </citation>
    <scope>NUCLEOTIDE SEQUENCE [LARGE SCALE GENOMIC DNA]</scope>
    <source>
        <strain evidence="3 4">SSL-25</strain>
    </source>
</reference>
<feature type="compositionally biased region" description="Basic and acidic residues" evidence="2">
    <location>
        <begin position="1"/>
        <end position="12"/>
    </location>
</feature>
<comment type="similarity">
    <text evidence="1">Belongs to the cytochrome P450 family.</text>
</comment>
<dbReference type="GO" id="GO:0020037">
    <property type="term" value="F:heme binding"/>
    <property type="evidence" value="ECO:0007669"/>
    <property type="project" value="InterPro"/>
</dbReference>
<dbReference type="PANTHER" id="PTHR46696:SF1">
    <property type="entry name" value="CYTOCHROME P450 YJIB-RELATED"/>
    <property type="match status" value="1"/>
</dbReference>
<feature type="region of interest" description="Disordered" evidence="2">
    <location>
        <begin position="1"/>
        <end position="26"/>
    </location>
</feature>
<dbReference type="AlphaFoldDB" id="A0A5B8JAB1"/>
<dbReference type="GO" id="GO:0005506">
    <property type="term" value="F:iron ion binding"/>
    <property type="evidence" value="ECO:0007669"/>
    <property type="project" value="InterPro"/>
</dbReference>
<name>A0A5B8JAB1_9ACTN</name>
<dbReference type="InterPro" id="IPR036396">
    <property type="entry name" value="Cyt_P450_sf"/>
</dbReference>
<accession>A0A5B8JAB1</accession>